<comment type="caution">
    <text evidence="1">The sequence shown here is derived from an EMBL/GenBank/DDBJ whole genome shotgun (WGS) entry which is preliminary data.</text>
</comment>
<accession>A0A0F8YGZ3</accession>
<dbReference type="EMBL" id="LAZR01069644">
    <property type="protein sequence ID" value="KKK47306.1"/>
    <property type="molecule type" value="Genomic_DNA"/>
</dbReference>
<protein>
    <submittedName>
        <fullName evidence="1">Uncharacterized protein</fullName>
    </submittedName>
</protein>
<reference evidence="1" key="1">
    <citation type="journal article" date="2015" name="Nature">
        <title>Complex archaea that bridge the gap between prokaryotes and eukaryotes.</title>
        <authorList>
            <person name="Spang A."/>
            <person name="Saw J.H."/>
            <person name="Jorgensen S.L."/>
            <person name="Zaremba-Niedzwiedzka K."/>
            <person name="Martijn J."/>
            <person name="Lind A.E."/>
            <person name="van Eijk R."/>
            <person name="Schleper C."/>
            <person name="Guy L."/>
            <person name="Ettema T.J."/>
        </authorList>
    </citation>
    <scope>NUCLEOTIDE SEQUENCE</scope>
</reference>
<dbReference type="AlphaFoldDB" id="A0A0F8YGZ3"/>
<gene>
    <name evidence="1" type="ORF">LCGC14_3156540</name>
</gene>
<name>A0A0F8YGZ3_9ZZZZ</name>
<organism evidence="1">
    <name type="scientific">marine sediment metagenome</name>
    <dbReference type="NCBI Taxonomy" id="412755"/>
    <lineage>
        <taxon>unclassified sequences</taxon>
        <taxon>metagenomes</taxon>
        <taxon>ecological metagenomes</taxon>
    </lineage>
</organism>
<sequence length="86" mass="10006">MKIFILEADTNLVPERAIETGRIVTLFLREGKEKRNFRCLNCGKLIFKYTGELDQVFDGAIKNTEEPTIDTICSRCKIIYRVFMVK</sequence>
<proteinExistence type="predicted"/>
<evidence type="ECO:0000313" key="1">
    <source>
        <dbReference type="EMBL" id="KKK47306.1"/>
    </source>
</evidence>